<evidence type="ECO:0000313" key="1">
    <source>
        <dbReference type="EMBL" id="KAJ4448392.1"/>
    </source>
</evidence>
<evidence type="ECO:0008006" key="3">
    <source>
        <dbReference type="Google" id="ProtNLM"/>
    </source>
</evidence>
<organism evidence="1 2">
    <name type="scientific">Periplaneta americana</name>
    <name type="common">American cockroach</name>
    <name type="synonym">Blatta americana</name>
    <dbReference type="NCBI Taxonomy" id="6978"/>
    <lineage>
        <taxon>Eukaryota</taxon>
        <taxon>Metazoa</taxon>
        <taxon>Ecdysozoa</taxon>
        <taxon>Arthropoda</taxon>
        <taxon>Hexapoda</taxon>
        <taxon>Insecta</taxon>
        <taxon>Pterygota</taxon>
        <taxon>Neoptera</taxon>
        <taxon>Polyneoptera</taxon>
        <taxon>Dictyoptera</taxon>
        <taxon>Blattodea</taxon>
        <taxon>Blattoidea</taxon>
        <taxon>Blattidae</taxon>
        <taxon>Blattinae</taxon>
        <taxon>Periplaneta</taxon>
    </lineage>
</organism>
<dbReference type="EMBL" id="JAJSOF020000005">
    <property type="protein sequence ID" value="KAJ4448392.1"/>
    <property type="molecule type" value="Genomic_DNA"/>
</dbReference>
<proteinExistence type="predicted"/>
<dbReference type="InterPro" id="IPR043502">
    <property type="entry name" value="DNA/RNA_pol_sf"/>
</dbReference>
<evidence type="ECO:0000313" key="2">
    <source>
        <dbReference type="Proteomes" id="UP001148838"/>
    </source>
</evidence>
<sequence>MNPGSGTESYPAFARIGLRENPGKTSTRIIQDWRQTRHGFIPINRNLQLDALLFADDLVVMASTEDDLQYSVHNLNIVSEKYNMEINIEKSKIMSFCGKFPVPSKICLNNKIIERIPPYCTVAVVSASGKYGSPKERALSLSAVCAALAARARRQGQKNALALTSLLYAKIVLRMIRQSPEQLFARFHSETSDNSYFPLNKTAGCVCAVALSVLEEIRVQYSMTGYGVPNRNPRNMQQRRFLRACYACCASPIFS</sequence>
<gene>
    <name evidence="1" type="ORF">ANN_10408</name>
</gene>
<dbReference type="SUPFAM" id="SSF56672">
    <property type="entry name" value="DNA/RNA polymerases"/>
    <property type="match status" value="1"/>
</dbReference>
<dbReference type="Proteomes" id="UP001148838">
    <property type="component" value="Unassembled WGS sequence"/>
</dbReference>
<protein>
    <recommendedName>
        <fullName evidence="3">Reverse transcriptase domain-containing protein</fullName>
    </recommendedName>
</protein>
<name>A0ABQ8TP72_PERAM</name>
<accession>A0ABQ8TP72</accession>
<reference evidence="1 2" key="1">
    <citation type="journal article" date="2022" name="Allergy">
        <title>Genome assembly and annotation of Periplaneta americana reveal a comprehensive cockroach allergen profile.</title>
        <authorList>
            <person name="Wang L."/>
            <person name="Xiong Q."/>
            <person name="Saelim N."/>
            <person name="Wang L."/>
            <person name="Nong W."/>
            <person name="Wan A.T."/>
            <person name="Shi M."/>
            <person name="Liu X."/>
            <person name="Cao Q."/>
            <person name="Hui J.H.L."/>
            <person name="Sookrung N."/>
            <person name="Leung T.F."/>
            <person name="Tungtrongchitr A."/>
            <person name="Tsui S.K.W."/>
        </authorList>
    </citation>
    <scope>NUCLEOTIDE SEQUENCE [LARGE SCALE GENOMIC DNA]</scope>
    <source>
        <strain evidence="1">PWHHKU_190912</strain>
    </source>
</reference>
<keyword evidence="2" id="KW-1185">Reference proteome</keyword>
<comment type="caution">
    <text evidence="1">The sequence shown here is derived from an EMBL/GenBank/DDBJ whole genome shotgun (WGS) entry which is preliminary data.</text>
</comment>